<dbReference type="Gene3D" id="3.40.50.1820">
    <property type="entry name" value="alpha/beta hydrolase"/>
    <property type="match status" value="1"/>
</dbReference>
<dbReference type="InterPro" id="IPR050300">
    <property type="entry name" value="GDXG_lipolytic_enzyme"/>
</dbReference>
<dbReference type="PROSITE" id="PS01174">
    <property type="entry name" value="LIPASE_GDXG_SER"/>
    <property type="match status" value="1"/>
</dbReference>
<reference evidence="6" key="1">
    <citation type="submission" date="2023-07" db="EMBL/GenBank/DDBJ databases">
        <title>30 novel species of actinomycetes from the DSMZ collection.</title>
        <authorList>
            <person name="Nouioui I."/>
        </authorList>
    </citation>
    <scope>NUCLEOTIDE SEQUENCE [LARGE SCALE GENOMIC DNA]</scope>
    <source>
        <strain evidence="6">DSM 44399</strain>
    </source>
</reference>
<dbReference type="GO" id="GO:0016787">
    <property type="term" value="F:hydrolase activity"/>
    <property type="evidence" value="ECO:0007669"/>
    <property type="project" value="UniProtKB-KW"/>
</dbReference>
<comment type="caution">
    <text evidence="5">The sequence shown here is derived from an EMBL/GenBank/DDBJ whole genome shotgun (WGS) entry which is preliminary data.</text>
</comment>
<keyword evidence="6" id="KW-1185">Reference proteome</keyword>
<accession>A0ABU2J8H7</accession>
<dbReference type="SUPFAM" id="SSF53474">
    <property type="entry name" value="alpha/beta-Hydrolases"/>
    <property type="match status" value="1"/>
</dbReference>
<feature type="domain" description="Alpha/beta hydrolase fold-3" evidence="4">
    <location>
        <begin position="85"/>
        <end position="298"/>
    </location>
</feature>
<dbReference type="InterPro" id="IPR033140">
    <property type="entry name" value="Lipase_GDXG_put_SER_AS"/>
</dbReference>
<dbReference type="Proteomes" id="UP001183176">
    <property type="component" value="Unassembled WGS sequence"/>
</dbReference>
<evidence type="ECO:0000313" key="6">
    <source>
        <dbReference type="Proteomes" id="UP001183176"/>
    </source>
</evidence>
<dbReference type="EMBL" id="JAVREH010000005">
    <property type="protein sequence ID" value="MDT0260934.1"/>
    <property type="molecule type" value="Genomic_DNA"/>
</dbReference>
<dbReference type="PANTHER" id="PTHR48081">
    <property type="entry name" value="AB HYDROLASE SUPERFAMILY PROTEIN C4A8.06C"/>
    <property type="match status" value="1"/>
</dbReference>
<sequence length="328" mass="34990">MTESAIDADIAGWLARTSPDGEPTNIEESRALTRRIHELALQHMNPALLPDSETDEVIDGPGGPVPVRVFRPAGSKSGDGERATIVYFHGGGWVVGDIDSYLGHARRLCTQADAVVVSVGFRLAPEHRFPAAFEDAVFATEWAAGHLAELGGRPDSLVVAGDSAGAQLAASVAIARRNAGQPLAAQLLLYPVTDVAGRYLDPEINAHYMSRRTTKTNFGLTLEGMANFAKHYVDEESSADWRVSPMRAADLSGIAPAVIHTATLDVLRTEGNFYGEALRKARVTVVSREWPTLNHSYFGLGGVSAVADGAAEQAAEDLRELLRAAPKG</sequence>
<name>A0ABU2J8H7_9ACTN</name>
<dbReference type="RefSeq" id="WP_311422090.1">
    <property type="nucleotide sequence ID" value="NZ_JAVREH010000005.1"/>
</dbReference>
<proteinExistence type="inferred from homology"/>
<dbReference type="InterPro" id="IPR013094">
    <property type="entry name" value="AB_hydrolase_3"/>
</dbReference>
<evidence type="ECO:0000313" key="5">
    <source>
        <dbReference type="EMBL" id="MDT0260934.1"/>
    </source>
</evidence>
<keyword evidence="2 5" id="KW-0378">Hydrolase</keyword>
<feature type="active site" evidence="3">
    <location>
        <position position="163"/>
    </location>
</feature>
<evidence type="ECO:0000259" key="4">
    <source>
        <dbReference type="Pfam" id="PF07859"/>
    </source>
</evidence>
<gene>
    <name evidence="5" type="ORF">RM423_05950</name>
</gene>
<comment type="similarity">
    <text evidence="1">Belongs to the 'GDXG' lipolytic enzyme family.</text>
</comment>
<evidence type="ECO:0000256" key="1">
    <source>
        <dbReference type="ARBA" id="ARBA00010515"/>
    </source>
</evidence>
<evidence type="ECO:0000256" key="3">
    <source>
        <dbReference type="PROSITE-ProRule" id="PRU10038"/>
    </source>
</evidence>
<evidence type="ECO:0000256" key="2">
    <source>
        <dbReference type="ARBA" id="ARBA00022801"/>
    </source>
</evidence>
<dbReference type="InterPro" id="IPR029058">
    <property type="entry name" value="AB_hydrolase_fold"/>
</dbReference>
<dbReference type="PANTHER" id="PTHR48081:SF8">
    <property type="entry name" value="ALPHA_BETA HYDROLASE FOLD-3 DOMAIN-CONTAINING PROTEIN-RELATED"/>
    <property type="match status" value="1"/>
</dbReference>
<dbReference type="Pfam" id="PF07859">
    <property type="entry name" value="Abhydrolase_3"/>
    <property type="match status" value="1"/>
</dbReference>
<organism evidence="5 6">
    <name type="scientific">Jatrophihabitans lederbergiae</name>
    <dbReference type="NCBI Taxonomy" id="3075547"/>
    <lineage>
        <taxon>Bacteria</taxon>
        <taxon>Bacillati</taxon>
        <taxon>Actinomycetota</taxon>
        <taxon>Actinomycetes</taxon>
        <taxon>Jatrophihabitantales</taxon>
        <taxon>Jatrophihabitantaceae</taxon>
        <taxon>Jatrophihabitans</taxon>
    </lineage>
</organism>
<protein>
    <submittedName>
        <fullName evidence="5">Alpha/beta hydrolase</fullName>
    </submittedName>
</protein>